<feature type="domain" description="Vacuolar sorting receptor thioredoxin-like" evidence="15">
    <location>
        <begin position="213"/>
        <end position="418"/>
    </location>
</feature>
<dbReference type="Pfam" id="PF25011">
    <property type="entry name" value="VSR_TRX"/>
    <property type="match status" value="1"/>
</dbReference>
<dbReference type="InterPro" id="IPR056858">
    <property type="entry name" value="VSR_TRX"/>
</dbReference>
<protein>
    <recommendedName>
        <fullName evidence="17">PA domain-containing protein</fullName>
    </recommendedName>
</protein>
<evidence type="ECO:0008006" key="17">
    <source>
        <dbReference type="Google" id="ProtNLM"/>
    </source>
</evidence>
<evidence type="ECO:0000256" key="4">
    <source>
        <dbReference type="ARBA" id="ARBA00022729"/>
    </source>
</evidence>
<keyword evidence="8 12" id="KW-0472">Membrane</keyword>
<evidence type="ECO:0000256" key="5">
    <source>
        <dbReference type="ARBA" id="ARBA00022737"/>
    </source>
</evidence>
<organism evidence="16">
    <name type="scientific">Bicosoecida sp. CB-2014</name>
    <dbReference type="NCBI Taxonomy" id="1486930"/>
    <lineage>
        <taxon>Eukaryota</taxon>
        <taxon>Sar</taxon>
        <taxon>Stramenopiles</taxon>
        <taxon>Bigyra</taxon>
        <taxon>Opalozoa</taxon>
        <taxon>Bicosoecida</taxon>
    </lineage>
</organism>
<keyword evidence="4 13" id="KW-0732">Signal</keyword>
<evidence type="ECO:0000256" key="9">
    <source>
        <dbReference type="ARBA" id="ARBA00023180"/>
    </source>
</evidence>
<dbReference type="PANTHER" id="PTHR22702">
    <property type="entry name" value="PROTEASE-ASSOCIATED DOMAIN-CONTAINING PROTEIN"/>
    <property type="match status" value="1"/>
</dbReference>
<evidence type="ECO:0000259" key="14">
    <source>
        <dbReference type="Pfam" id="PF02225"/>
    </source>
</evidence>
<proteinExistence type="predicted"/>
<evidence type="ECO:0000313" key="16">
    <source>
        <dbReference type="EMBL" id="CAD8915787.1"/>
    </source>
</evidence>
<keyword evidence="6" id="KW-0106">Calcium</keyword>
<dbReference type="InterPro" id="IPR046450">
    <property type="entry name" value="PA_dom_sf"/>
</dbReference>
<dbReference type="PANTHER" id="PTHR22702:SF1">
    <property type="entry name" value="PROTEASE-ASSOCIATED DOMAIN-CONTAINING PROTEIN 1"/>
    <property type="match status" value="1"/>
</dbReference>
<evidence type="ECO:0000256" key="2">
    <source>
        <dbReference type="ARBA" id="ARBA00022536"/>
    </source>
</evidence>
<evidence type="ECO:0000256" key="13">
    <source>
        <dbReference type="SAM" id="SignalP"/>
    </source>
</evidence>
<gene>
    <name evidence="16" type="ORF">BSP0115_LOCUS9044</name>
</gene>
<evidence type="ECO:0000256" key="8">
    <source>
        <dbReference type="ARBA" id="ARBA00023136"/>
    </source>
</evidence>
<feature type="chain" id="PRO_5030523003" description="PA domain-containing protein" evidence="13">
    <location>
        <begin position="27"/>
        <end position="577"/>
    </location>
</feature>
<name>A0A7S1CE96_9STRA</name>
<feature type="region of interest" description="Disordered" evidence="11">
    <location>
        <begin position="449"/>
        <end position="476"/>
    </location>
</feature>
<feature type="signal peptide" evidence="13">
    <location>
        <begin position="1"/>
        <end position="26"/>
    </location>
</feature>
<evidence type="ECO:0000256" key="6">
    <source>
        <dbReference type="ARBA" id="ARBA00022837"/>
    </source>
</evidence>
<keyword evidence="9" id="KW-0325">Glycoprotein</keyword>
<keyword evidence="3 12" id="KW-0812">Transmembrane</keyword>
<keyword evidence="2" id="KW-0245">EGF-like domain</keyword>
<keyword evidence="7 12" id="KW-1133">Transmembrane helix</keyword>
<evidence type="ECO:0000256" key="1">
    <source>
        <dbReference type="ARBA" id="ARBA00004479"/>
    </source>
</evidence>
<feature type="domain" description="PA" evidence="14">
    <location>
        <begin position="63"/>
        <end position="124"/>
    </location>
</feature>
<dbReference type="SUPFAM" id="SSF52025">
    <property type="entry name" value="PA domain"/>
    <property type="match status" value="1"/>
</dbReference>
<dbReference type="GO" id="GO:0016020">
    <property type="term" value="C:membrane"/>
    <property type="evidence" value="ECO:0007669"/>
    <property type="project" value="UniProtKB-SubCell"/>
</dbReference>
<dbReference type="EMBL" id="HBFS01013289">
    <property type="protein sequence ID" value="CAD8915787.1"/>
    <property type="molecule type" value="Transcribed_RNA"/>
</dbReference>
<keyword evidence="5" id="KW-0677">Repeat</keyword>
<feature type="compositionally biased region" description="Gly residues" evidence="11">
    <location>
        <begin position="452"/>
        <end position="462"/>
    </location>
</feature>
<evidence type="ECO:0000256" key="7">
    <source>
        <dbReference type="ARBA" id="ARBA00022989"/>
    </source>
</evidence>
<evidence type="ECO:0000256" key="10">
    <source>
        <dbReference type="ARBA" id="ARBA00037847"/>
    </source>
</evidence>
<evidence type="ECO:0000256" key="11">
    <source>
        <dbReference type="SAM" id="MobiDB-lite"/>
    </source>
</evidence>
<dbReference type="InterPro" id="IPR003137">
    <property type="entry name" value="PA_domain"/>
</dbReference>
<dbReference type="Pfam" id="PF02225">
    <property type="entry name" value="PA"/>
    <property type="match status" value="1"/>
</dbReference>
<feature type="region of interest" description="Disordered" evidence="11">
    <location>
        <begin position="541"/>
        <end position="577"/>
    </location>
</feature>
<dbReference type="AlphaFoldDB" id="A0A7S1CE96"/>
<sequence length="577" mass="61278">MASMRVAGKIIVAVVALAVLASAVVAQNEDTSVFRVDLPVTLRAKYPHSEALFGLPSYGGSISGRVIYGTPHLNHTGCNEIQPDPEWPDEPILMIDRGQCDFVRKVRNAELAGAVAVVIADNQGLCGYGTCADVPCDCSVPPVRDCECRMPFMADDGSGGDVNIPSFLLSRYHTDKFKQCILGTAPEGELCHQPTPVVATMEWSLPRRDGQVIFDFWTTAEELAAADFRREIAYLIEPLGTSIRFTPHFFIYDGAKWGCTREFNGNFACGSQCVSSGRYCSPDPDGGFDTGRSGGDVVAENLRQMCIWKQSNETYPLDFGIRWWKYASLFDTQCAEGDVEWGECSSSQQWAAGLDPGVTNECVEAAGGVDERGPVNELLEAEVRLRDDLVIVTLPTVVINDVIERGSTTANNVLATLCAGFVEGTQPTVCKYCRNVAPEALEQCLKNAEAGSGSGSGSGDGPHGQNTHSGAGPPEDSSLPGWAAALLVLLVLVVIGLAVGGYVVYKKLKSKIDEFDYRALGDDPARAPAALTAADDASHQWGSIAAGDGGGDDDAADEAGGGTADAGDVELRGDADI</sequence>
<evidence type="ECO:0000259" key="15">
    <source>
        <dbReference type="Pfam" id="PF25011"/>
    </source>
</evidence>
<comment type="subcellular location">
    <subcellularLocation>
        <location evidence="10">Endomembrane system</location>
        <topology evidence="10">Single-pass membrane protein</topology>
    </subcellularLocation>
    <subcellularLocation>
        <location evidence="1">Membrane</location>
        <topology evidence="1">Single-pass type I membrane protein</topology>
    </subcellularLocation>
</comment>
<feature type="transmembrane region" description="Helical" evidence="12">
    <location>
        <begin position="482"/>
        <end position="505"/>
    </location>
</feature>
<evidence type="ECO:0000256" key="3">
    <source>
        <dbReference type="ARBA" id="ARBA00022692"/>
    </source>
</evidence>
<dbReference type="GO" id="GO:0012505">
    <property type="term" value="C:endomembrane system"/>
    <property type="evidence" value="ECO:0007669"/>
    <property type="project" value="UniProtKB-SubCell"/>
</dbReference>
<reference evidence="16" key="1">
    <citation type="submission" date="2021-01" db="EMBL/GenBank/DDBJ databases">
        <authorList>
            <person name="Corre E."/>
            <person name="Pelletier E."/>
            <person name="Niang G."/>
            <person name="Scheremetjew M."/>
            <person name="Finn R."/>
            <person name="Kale V."/>
            <person name="Holt S."/>
            <person name="Cochrane G."/>
            <person name="Meng A."/>
            <person name="Brown T."/>
            <person name="Cohen L."/>
        </authorList>
    </citation>
    <scope>NUCLEOTIDE SEQUENCE</scope>
    <source>
        <strain evidence="16">Ms1</strain>
    </source>
</reference>
<evidence type="ECO:0000256" key="12">
    <source>
        <dbReference type="SAM" id="Phobius"/>
    </source>
</evidence>
<accession>A0A7S1CE96</accession>
<dbReference type="Gene3D" id="3.50.30.30">
    <property type="match status" value="1"/>
</dbReference>